<dbReference type="EMBL" id="PYOC01000002">
    <property type="protein sequence ID" value="PSV48271.1"/>
    <property type="molecule type" value="Genomic_DNA"/>
</dbReference>
<evidence type="ECO:0000313" key="2">
    <source>
        <dbReference type="Proteomes" id="UP000241803"/>
    </source>
</evidence>
<proteinExistence type="predicted"/>
<dbReference type="Proteomes" id="UP000241803">
    <property type="component" value="Unassembled WGS sequence"/>
</dbReference>
<organism evidence="1 2">
    <name type="scientific">Photobacterium indicum</name>
    <dbReference type="NCBI Taxonomy" id="81447"/>
    <lineage>
        <taxon>Bacteria</taxon>
        <taxon>Pseudomonadati</taxon>
        <taxon>Pseudomonadota</taxon>
        <taxon>Gammaproteobacteria</taxon>
        <taxon>Vibrionales</taxon>
        <taxon>Vibrionaceae</taxon>
        <taxon>Photobacterium</taxon>
    </lineage>
</organism>
<protein>
    <submittedName>
        <fullName evidence="1">Uncharacterized protein</fullName>
    </submittedName>
</protein>
<comment type="caution">
    <text evidence="1">The sequence shown here is derived from an EMBL/GenBank/DDBJ whole genome shotgun (WGS) entry which is preliminary data.</text>
</comment>
<accession>A0A2T3LAD2</accession>
<dbReference type="RefSeq" id="WP_107252880.1">
    <property type="nucleotide sequence ID" value="NZ_PYOC01000002.1"/>
</dbReference>
<gene>
    <name evidence="1" type="ORF">C9J47_07010</name>
</gene>
<keyword evidence="2" id="KW-1185">Reference proteome</keyword>
<sequence>MSLTVAEKYNLRIFLVTIYGPQANNWPLNDEVFNLTYKLLSESKKCSDVMDLVPRPMPIGANPAKWLAKEVRSMILRKIKERKGHYAICVKSTSLRIKTEFNLKAAGL</sequence>
<evidence type="ECO:0000313" key="1">
    <source>
        <dbReference type="EMBL" id="PSV48271.1"/>
    </source>
</evidence>
<name>A0A2T3LAD2_9GAMM</name>
<dbReference type="AlphaFoldDB" id="A0A2T3LAD2"/>
<reference evidence="1 2" key="1">
    <citation type="submission" date="2018-03" db="EMBL/GenBank/DDBJ databases">
        <title>Whole genome sequencing of Histamine producing bacteria.</title>
        <authorList>
            <person name="Butler K."/>
        </authorList>
    </citation>
    <scope>NUCLEOTIDE SEQUENCE [LARGE SCALE GENOMIC DNA]</scope>
    <source>
        <strain evidence="1 2">ATCC 19614</strain>
    </source>
</reference>